<sequence length="214" mass="25131">MLSDPWAFGWTQLFTLAGLIMSAVISFLGLRTFGKWKREKLEERRLEIAYDALTIAYGSEMVFDDIRRRLVREYEWADMPKEGLSETEAERRRSFYGIIKRMERHNGFFERVLVLQPKFMAVFGKHTEAIFQKLHKARNSIQVAVEILIEVDEPKTGTEEWDLVLQMRSDIWDHSSSGVKEPKRVTKMLEEFRGDIEALCSPLTNEEYKKDRSS</sequence>
<feature type="transmembrane region" description="Helical" evidence="1">
    <location>
        <begin position="6"/>
        <end position="30"/>
    </location>
</feature>
<evidence type="ECO:0000256" key="1">
    <source>
        <dbReference type="SAM" id="Phobius"/>
    </source>
</evidence>
<name>A0AB39XCY0_9BRAD</name>
<reference evidence="2" key="1">
    <citation type="submission" date="2024-08" db="EMBL/GenBank/DDBJ databases">
        <authorList>
            <person name="Chaddad Z."/>
            <person name="Lamrabet M."/>
            <person name="Bouhnik O."/>
            <person name="Alami S."/>
            <person name="Wipf D."/>
            <person name="Courty P.E."/>
            <person name="Missbah El Idrissi M."/>
        </authorList>
    </citation>
    <scope>NUCLEOTIDE SEQUENCE</scope>
    <source>
        <strain evidence="2">LLZ17</strain>
    </source>
</reference>
<accession>A0AB39XCY0</accession>
<protein>
    <recommendedName>
        <fullName evidence="3">DUF4760 domain-containing protein</fullName>
    </recommendedName>
</protein>
<keyword evidence="1" id="KW-0812">Transmembrane</keyword>
<evidence type="ECO:0000313" key="2">
    <source>
        <dbReference type="EMBL" id="XDV55710.1"/>
    </source>
</evidence>
<keyword evidence="1" id="KW-1133">Transmembrane helix</keyword>
<evidence type="ECO:0008006" key="3">
    <source>
        <dbReference type="Google" id="ProtNLM"/>
    </source>
</evidence>
<keyword evidence="1" id="KW-0472">Membrane</keyword>
<proteinExistence type="predicted"/>
<dbReference type="RefSeq" id="WP_369720156.1">
    <property type="nucleotide sequence ID" value="NZ_CP165734.1"/>
</dbReference>
<dbReference type="EMBL" id="CP165734">
    <property type="protein sequence ID" value="XDV55710.1"/>
    <property type="molecule type" value="Genomic_DNA"/>
</dbReference>
<organism evidence="2">
    <name type="scientific">Bradyrhizobium sp. LLZ17</name>
    <dbReference type="NCBI Taxonomy" id="3239388"/>
    <lineage>
        <taxon>Bacteria</taxon>
        <taxon>Pseudomonadati</taxon>
        <taxon>Pseudomonadota</taxon>
        <taxon>Alphaproteobacteria</taxon>
        <taxon>Hyphomicrobiales</taxon>
        <taxon>Nitrobacteraceae</taxon>
        <taxon>Bradyrhizobium</taxon>
    </lineage>
</organism>
<dbReference type="AlphaFoldDB" id="A0AB39XCY0"/>
<gene>
    <name evidence="2" type="ORF">AB8Z38_23510</name>
</gene>